<name>A0A1I7TAW3_9PELO</name>
<evidence type="ECO:0000256" key="1">
    <source>
        <dbReference type="SAM" id="Phobius"/>
    </source>
</evidence>
<keyword evidence="1" id="KW-0472">Membrane</keyword>
<keyword evidence="1" id="KW-0812">Transmembrane</keyword>
<feature type="transmembrane region" description="Helical" evidence="1">
    <location>
        <begin position="24"/>
        <end position="41"/>
    </location>
</feature>
<evidence type="ECO:0000313" key="3">
    <source>
        <dbReference type="WBParaSite" id="Csp11.Scaffold566.g4137.t1"/>
    </source>
</evidence>
<keyword evidence="2" id="KW-1185">Reference proteome</keyword>
<organism evidence="2 3">
    <name type="scientific">Caenorhabditis tropicalis</name>
    <dbReference type="NCBI Taxonomy" id="1561998"/>
    <lineage>
        <taxon>Eukaryota</taxon>
        <taxon>Metazoa</taxon>
        <taxon>Ecdysozoa</taxon>
        <taxon>Nematoda</taxon>
        <taxon>Chromadorea</taxon>
        <taxon>Rhabditida</taxon>
        <taxon>Rhabditina</taxon>
        <taxon>Rhabditomorpha</taxon>
        <taxon>Rhabditoidea</taxon>
        <taxon>Rhabditidae</taxon>
        <taxon>Peloderinae</taxon>
        <taxon>Caenorhabditis</taxon>
    </lineage>
</organism>
<keyword evidence="1" id="KW-1133">Transmembrane helix</keyword>
<dbReference type="WBParaSite" id="Csp11.Scaffold566.g4137.t1">
    <property type="protein sequence ID" value="Csp11.Scaffold566.g4137.t1"/>
    <property type="gene ID" value="Csp11.Scaffold566.g4137"/>
</dbReference>
<protein>
    <submittedName>
        <fullName evidence="3">Secreted protein</fullName>
    </submittedName>
</protein>
<dbReference type="Proteomes" id="UP000095282">
    <property type="component" value="Unplaced"/>
</dbReference>
<reference evidence="3" key="1">
    <citation type="submission" date="2016-11" db="UniProtKB">
        <authorList>
            <consortium name="WormBaseParasite"/>
        </authorList>
    </citation>
    <scope>IDENTIFICATION</scope>
</reference>
<accession>A0A1I7TAW3</accession>
<dbReference type="AlphaFoldDB" id="A0A1I7TAW3"/>
<evidence type="ECO:0000313" key="2">
    <source>
        <dbReference type="Proteomes" id="UP000095282"/>
    </source>
</evidence>
<proteinExistence type="predicted"/>
<sequence length="96" mass="11041">MLNSCNLGTSVTSSFLKHRRFRRVSKFITFFLFFSSIRILFCASPKNSRLYTTICAVSREKERACPKCKYENGEIVLGNERNVLFYSAIALRAAPF</sequence>